<evidence type="ECO:0000313" key="2">
    <source>
        <dbReference type="Proteomes" id="UP000217076"/>
    </source>
</evidence>
<dbReference type="RefSeq" id="WP_092620167.1">
    <property type="nucleotide sequence ID" value="NZ_FNCV01000007.1"/>
</dbReference>
<organism evidence="1 2">
    <name type="scientific">Roseospirillum parvum</name>
    <dbReference type="NCBI Taxonomy" id="83401"/>
    <lineage>
        <taxon>Bacteria</taxon>
        <taxon>Pseudomonadati</taxon>
        <taxon>Pseudomonadota</taxon>
        <taxon>Alphaproteobacteria</taxon>
        <taxon>Rhodospirillales</taxon>
        <taxon>Rhodospirillaceae</taxon>
        <taxon>Roseospirillum</taxon>
    </lineage>
</organism>
<name>A0A1G8D207_9PROT</name>
<keyword evidence="2" id="KW-1185">Reference proteome</keyword>
<evidence type="ECO:0000313" key="1">
    <source>
        <dbReference type="EMBL" id="SDH51785.1"/>
    </source>
</evidence>
<gene>
    <name evidence="1" type="ORF">SAMN05421742_107159</name>
</gene>
<dbReference type="EMBL" id="FNCV01000007">
    <property type="protein sequence ID" value="SDH51785.1"/>
    <property type="molecule type" value="Genomic_DNA"/>
</dbReference>
<dbReference type="STRING" id="83401.SAMN05421742_107159"/>
<sequence>MCSPTHPHDDRARRRAALTVRPNPRPASDYLVDWRRTVALPDGAPLAGRVGLAVAYVPDRLILEAAGLTAALDLVAAQPWPDLESLAVAFHDDLLNALVPRWLCLKASHGTAGARHRVTVEERQPGWANPALTG</sequence>
<dbReference type="OrthoDB" id="8449321at2"/>
<proteinExistence type="predicted"/>
<dbReference type="AlphaFoldDB" id="A0A1G8D207"/>
<protein>
    <submittedName>
        <fullName evidence="1">Uncharacterized protein</fullName>
    </submittedName>
</protein>
<dbReference type="Proteomes" id="UP000217076">
    <property type="component" value="Unassembled WGS sequence"/>
</dbReference>
<reference evidence="2" key="1">
    <citation type="submission" date="2016-10" db="EMBL/GenBank/DDBJ databases">
        <authorList>
            <person name="Varghese N."/>
            <person name="Submissions S."/>
        </authorList>
    </citation>
    <scope>NUCLEOTIDE SEQUENCE [LARGE SCALE GENOMIC DNA]</scope>
    <source>
        <strain evidence="2">930I</strain>
    </source>
</reference>
<accession>A0A1G8D207</accession>